<reference evidence="2" key="1">
    <citation type="submission" date="2021-04" db="EMBL/GenBank/DDBJ databases">
        <title>Genome based classification of Actinospica acidithermotolerans sp. nov., an actinobacterium isolated from an Indonesian hot spring.</title>
        <authorList>
            <person name="Kusuma A.B."/>
            <person name="Putra K.E."/>
            <person name="Nafisah S."/>
            <person name="Loh J."/>
            <person name="Nouioui I."/>
            <person name="Goodfellow M."/>
        </authorList>
    </citation>
    <scope>NUCLEOTIDE SEQUENCE</scope>
    <source>
        <strain evidence="2">CSCA 57</strain>
    </source>
</reference>
<feature type="region of interest" description="Disordered" evidence="1">
    <location>
        <begin position="1"/>
        <end position="38"/>
    </location>
</feature>
<name>A0A941EKB1_9ACTN</name>
<dbReference type="EMBL" id="JAGSOG010000004">
    <property type="protein sequence ID" value="MBR7831918.1"/>
    <property type="molecule type" value="Genomic_DNA"/>
</dbReference>
<proteinExistence type="predicted"/>
<dbReference type="Proteomes" id="UP000675781">
    <property type="component" value="Unassembled WGS sequence"/>
</dbReference>
<dbReference type="RefSeq" id="WP_212526456.1">
    <property type="nucleotide sequence ID" value="NZ_JAGSOG010000004.1"/>
</dbReference>
<evidence type="ECO:0000313" key="3">
    <source>
        <dbReference type="Proteomes" id="UP000675781"/>
    </source>
</evidence>
<accession>A0A941EKB1</accession>
<feature type="compositionally biased region" description="Polar residues" evidence="1">
    <location>
        <begin position="22"/>
        <end position="38"/>
    </location>
</feature>
<evidence type="ECO:0000313" key="2">
    <source>
        <dbReference type="EMBL" id="MBR7831918.1"/>
    </source>
</evidence>
<dbReference type="AlphaFoldDB" id="A0A941EKB1"/>
<comment type="caution">
    <text evidence="2">The sequence shown here is derived from an EMBL/GenBank/DDBJ whole genome shotgun (WGS) entry which is preliminary data.</text>
</comment>
<gene>
    <name evidence="2" type="ORF">KDL01_01520</name>
</gene>
<keyword evidence="3" id="KW-1185">Reference proteome</keyword>
<protein>
    <submittedName>
        <fullName evidence="2">Uncharacterized protein</fullName>
    </submittedName>
</protein>
<evidence type="ECO:0000256" key="1">
    <source>
        <dbReference type="SAM" id="MobiDB-lite"/>
    </source>
</evidence>
<organism evidence="2 3">
    <name type="scientific">Actinospica durhamensis</name>
    <dbReference type="NCBI Taxonomy" id="1508375"/>
    <lineage>
        <taxon>Bacteria</taxon>
        <taxon>Bacillati</taxon>
        <taxon>Actinomycetota</taxon>
        <taxon>Actinomycetes</taxon>
        <taxon>Catenulisporales</taxon>
        <taxon>Actinospicaceae</taxon>
        <taxon>Actinospica</taxon>
    </lineage>
</organism>
<sequence length="55" mass="5879">MPEGALIMGWIQPPPGREAVSEKSNSPSGRSDTSTSFTVLSAVPLRPVRVRQSGR</sequence>